<gene>
    <name evidence="2" type="ORF">GA0070609_2888</name>
</gene>
<keyword evidence="1" id="KW-0472">Membrane</keyword>
<dbReference type="Proteomes" id="UP000198217">
    <property type="component" value="Chromosome I"/>
</dbReference>
<evidence type="ECO:0000256" key="1">
    <source>
        <dbReference type="SAM" id="Phobius"/>
    </source>
</evidence>
<dbReference type="AlphaFoldDB" id="A0A1C5I6N5"/>
<proteinExistence type="predicted"/>
<dbReference type="EMBL" id="LT607750">
    <property type="protein sequence ID" value="SCG53960.1"/>
    <property type="molecule type" value="Genomic_DNA"/>
</dbReference>
<accession>A0A1C5I6N5</accession>
<evidence type="ECO:0000313" key="3">
    <source>
        <dbReference type="Proteomes" id="UP000198217"/>
    </source>
</evidence>
<evidence type="ECO:0000313" key="2">
    <source>
        <dbReference type="EMBL" id="SCG53960.1"/>
    </source>
</evidence>
<keyword evidence="1" id="KW-1133">Transmembrane helix</keyword>
<feature type="transmembrane region" description="Helical" evidence="1">
    <location>
        <begin position="20"/>
        <end position="43"/>
    </location>
</feature>
<reference evidence="2 3" key="1">
    <citation type="submission" date="2016-06" db="EMBL/GenBank/DDBJ databases">
        <authorList>
            <person name="Kjaerup R.B."/>
            <person name="Dalgaard T.S."/>
            <person name="Juul-Madsen H.R."/>
        </authorList>
    </citation>
    <scope>NUCLEOTIDE SEQUENCE [LARGE SCALE GENOMIC DNA]</scope>
    <source>
        <strain evidence="2 3">DSM 43904</strain>
    </source>
</reference>
<keyword evidence="3" id="KW-1185">Reference proteome</keyword>
<keyword evidence="1" id="KW-0812">Transmembrane</keyword>
<sequence>MTGSAFVSALDRVSGQNPMVTLLLALAVVFLAQAGAVHLVAYLRWRRSPRDVYEGRPEAFSEGFYREPLRSSDRYLAVVVYFGLAALALGGFITRLLNIW</sequence>
<name>A0A1C5I6N5_9ACTN</name>
<organism evidence="2 3">
    <name type="scientific">Micromonospora echinaurantiaca</name>
    <dbReference type="NCBI Taxonomy" id="47857"/>
    <lineage>
        <taxon>Bacteria</taxon>
        <taxon>Bacillati</taxon>
        <taxon>Actinomycetota</taxon>
        <taxon>Actinomycetes</taxon>
        <taxon>Micromonosporales</taxon>
        <taxon>Micromonosporaceae</taxon>
        <taxon>Micromonospora</taxon>
    </lineage>
</organism>
<feature type="transmembrane region" description="Helical" evidence="1">
    <location>
        <begin position="75"/>
        <end position="97"/>
    </location>
</feature>
<protein>
    <submittedName>
        <fullName evidence="2">Uncharacterized protein</fullName>
    </submittedName>
</protein>